<comment type="caution">
    <text evidence="2">The sequence shown here is derived from an EMBL/GenBank/DDBJ whole genome shotgun (WGS) entry which is preliminary data.</text>
</comment>
<keyword evidence="3" id="KW-1185">Reference proteome</keyword>
<dbReference type="Proteomes" id="UP000827092">
    <property type="component" value="Unassembled WGS sequence"/>
</dbReference>
<evidence type="ECO:0000313" key="3">
    <source>
        <dbReference type="Proteomes" id="UP000827092"/>
    </source>
</evidence>
<reference evidence="2 3" key="1">
    <citation type="journal article" date="2022" name="Nat. Ecol. Evol.">
        <title>A masculinizing supergene underlies an exaggerated male reproductive morph in a spider.</title>
        <authorList>
            <person name="Hendrickx F."/>
            <person name="De Corte Z."/>
            <person name="Sonet G."/>
            <person name="Van Belleghem S.M."/>
            <person name="Kostlbacher S."/>
            <person name="Vangestel C."/>
        </authorList>
    </citation>
    <scope>NUCLEOTIDE SEQUENCE [LARGE SCALE GENOMIC DNA]</scope>
    <source>
        <strain evidence="2">W744_W776</strain>
    </source>
</reference>
<feature type="region of interest" description="Disordered" evidence="1">
    <location>
        <begin position="60"/>
        <end position="88"/>
    </location>
</feature>
<sequence length="88" mass="10220">MVNPRDPRDMHGIPQLRDESSCLYESWMRMEYIIILLPSLAAPFCYDGCSTSSRATLIQPNQNLASRKADETERNVINPHSPRHRYEQ</sequence>
<protein>
    <submittedName>
        <fullName evidence="2">Uncharacterized protein</fullName>
    </submittedName>
</protein>
<name>A0AAV6VVP8_9ARAC</name>
<gene>
    <name evidence="2" type="ORF">JTE90_028492</name>
</gene>
<proteinExistence type="predicted"/>
<dbReference type="EMBL" id="JAFNEN010000016">
    <property type="protein sequence ID" value="KAG8200308.1"/>
    <property type="molecule type" value="Genomic_DNA"/>
</dbReference>
<organism evidence="2 3">
    <name type="scientific">Oedothorax gibbosus</name>
    <dbReference type="NCBI Taxonomy" id="931172"/>
    <lineage>
        <taxon>Eukaryota</taxon>
        <taxon>Metazoa</taxon>
        <taxon>Ecdysozoa</taxon>
        <taxon>Arthropoda</taxon>
        <taxon>Chelicerata</taxon>
        <taxon>Arachnida</taxon>
        <taxon>Araneae</taxon>
        <taxon>Araneomorphae</taxon>
        <taxon>Entelegynae</taxon>
        <taxon>Araneoidea</taxon>
        <taxon>Linyphiidae</taxon>
        <taxon>Erigoninae</taxon>
        <taxon>Oedothorax</taxon>
    </lineage>
</organism>
<evidence type="ECO:0000256" key="1">
    <source>
        <dbReference type="SAM" id="MobiDB-lite"/>
    </source>
</evidence>
<dbReference type="AlphaFoldDB" id="A0AAV6VVP8"/>
<evidence type="ECO:0000313" key="2">
    <source>
        <dbReference type="EMBL" id="KAG8200308.1"/>
    </source>
</evidence>
<accession>A0AAV6VVP8</accession>